<feature type="domain" description="Glycoside hydrolase family 20 catalytic" evidence="10">
    <location>
        <begin position="191"/>
        <end position="531"/>
    </location>
</feature>
<evidence type="ECO:0000259" key="10">
    <source>
        <dbReference type="Pfam" id="PF00728"/>
    </source>
</evidence>
<feature type="chain" id="PRO_5040720406" description="Beta-hexosaminidase" evidence="9">
    <location>
        <begin position="20"/>
        <end position="585"/>
    </location>
</feature>
<dbReference type="FunFam" id="3.20.20.80:FF:000063">
    <property type="entry name" value="Beta-hexosaminidase"/>
    <property type="match status" value="1"/>
</dbReference>
<evidence type="ECO:0000256" key="1">
    <source>
        <dbReference type="ARBA" id="ARBA00001231"/>
    </source>
</evidence>
<dbReference type="SUPFAM" id="SSF55545">
    <property type="entry name" value="beta-N-acetylhexosaminidase-like domain"/>
    <property type="match status" value="1"/>
</dbReference>
<evidence type="ECO:0000256" key="4">
    <source>
        <dbReference type="ARBA" id="ARBA00022801"/>
    </source>
</evidence>
<evidence type="ECO:0000313" key="12">
    <source>
        <dbReference type="EMBL" id="KAJ4396909.1"/>
    </source>
</evidence>
<dbReference type="Proteomes" id="UP001140453">
    <property type="component" value="Unassembled WGS sequence"/>
</dbReference>
<dbReference type="PANTHER" id="PTHR22600">
    <property type="entry name" value="BETA-HEXOSAMINIDASE"/>
    <property type="match status" value="1"/>
</dbReference>
<dbReference type="Pfam" id="PF00728">
    <property type="entry name" value="Glyco_hydro_20"/>
    <property type="match status" value="1"/>
</dbReference>
<comment type="catalytic activity">
    <reaction evidence="1 7">
        <text>Hydrolysis of terminal non-reducing N-acetyl-D-hexosamine residues in N-acetyl-beta-D-hexosaminides.</text>
        <dbReference type="EC" id="3.2.1.52"/>
    </reaction>
</comment>
<evidence type="ECO:0000259" key="11">
    <source>
        <dbReference type="Pfam" id="PF14845"/>
    </source>
</evidence>
<dbReference type="GO" id="GO:0016231">
    <property type="term" value="F:beta-N-acetylglucosaminidase activity"/>
    <property type="evidence" value="ECO:0007669"/>
    <property type="project" value="TreeGrafter"/>
</dbReference>
<dbReference type="Gene3D" id="3.30.379.10">
    <property type="entry name" value="Chitobiase/beta-hexosaminidase domain 2-like"/>
    <property type="match status" value="1"/>
</dbReference>
<evidence type="ECO:0000256" key="7">
    <source>
        <dbReference type="PIRNR" id="PIRNR001093"/>
    </source>
</evidence>
<accession>A0A9W8Z1H9</accession>
<dbReference type="InterPro" id="IPR025705">
    <property type="entry name" value="Beta_hexosaminidase_sua/sub"/>
</dbReference>
<comment type="similarity">
    <text evidence="2 7">Belongs to the glycosyl hydrolase 20 family.</text>
</comment>
<dbReference type="PANTHER" id="PTHR22600:SF58">
    <property type="entry name" value="BETA-HEXOSAMINIDASE"/>
    <property type="match status" value="1"/>
</dbReference>
<evidence type="ECO:0000256" key="9">
    <source>
        <dbReference type="SAM" id="SignalP"/>
    </source>
</evidence>
<gene>
    <name evidence="12" type="primary">NAG1_1</name>
    <name evidence="12" type="ORF">N0V93_001131</name>
</gene>
<name>A0A9W8Z1H9_9PEZI</name>
<organism evidence="12 13">
    <name type="scientific">Gnomoniopsis smithogilvyi</name>
    <dbReference type="NCBI Taxonomy" id="1191159"/>
    <lineage>
        <taxon>Eukaryota</taxon>
        <taxon>Fungi</taxon>
        <taxon>Dikarya</taxon>
        <taxon>Ascomycota</taxon>
        <taxon>Pezizomycotina</taxon>
        <taxon>Sordariomycetes</taxon>
        <taxon>Sordariomycetidae</taxon>
        <taxon>Diaporthales</taxon>
        <taxon>Gnomoniaceae</taxon>
        <taxon>Gnomoniopsis</taxon>
    </lineage>
</organism>
<dbReference type="GO" id="GO:0005975">
    <property type="term" value="P:carbohydrate metabolic process"/>
    <property type="evidence" value="ECO:0007669"/>
    <property type="project" value="InterPro"/>
</dbReference>
<dbReference type="EC" id="3.2.1.52" evidence="7"/>
<dbReference type="GO" id="GO:0016853">
    <property type="term" value="F:isomerase activity"/>
    <property type="evidence" value="ECO:0007669"/>
    <property type="project" value="UniProtKB-KW"/>
</dbReference>
<dbReference type="PRINTS" id="PR00738">
    <property type="entry name" value="GLHYDRLASE20"/>
</dbReference>
<dbReference type="OrthoDB" id="428480at2759"/>
<dbReference type="InterPro" id="IPR029019">
    <property type="entry name" value="HEX_eukaryotic_N"/>
</dbReference>
<dbReference type="InterPro" id="IPR017853">
    <property type="entry name" value="GH"/>
</dbReference>
<dbReference type="InterPro" id="IPR015883">
    <property type="entry name" value="Glyco_hydro_20_cat"/>
</dbReference>
<comment type="caution">
    <text evidence="12">The sequence shown here is derived from an EMBL/GenBank/DDBJ whole genome shotgun (WGS) entry which is preliminary data.</text>
</comment>
<dbReference type="AlphaFoldDB" id="A0A9W8Z1H9"/>
<feature type="signal peptide" evidence="9">
    <location>
        <begin position="1"/>
        <end position="19"/>
    </location>
</feature>
<keyword evidence="4 7" id="KW-0378">Hydrolase</keyword>
<dbReference type="GO" id="GO:0030203">
    <property type="term" value="P:glycosaminoglycan metabolic process"/>
    <property type="evidence" value="ECO:0007669"/>
    <property type="project" value="TreeGrafter"/>
</dbReference>
<dbReference type="CDD" id="cd06562">
    <property type="entry name" value="GH20_HexA_HexB-like"/>
    <property type="match status" value="1"/>
</dbReference>
<reference evidence="12" key="1">
    <citation type="submission" date="2022-10" db="EMBL/GenBank/DDBJ databases">
        <title>Tapping the CABI collections for fungal endophytes: first genome assemblies for Collariella, Neodidymelliopsis, Ascochyta clinopodiicola, Didymella pomorum, Didymosphaeria variabile, Neocosmospora piperis and Neocucurbitaria cava.</title>
        <authorList>
            <person name="Hill R."/>
        </authorList>
    </citation>
    <scope>NUCLEOTIDE SEQUENCE</scope>
    <source>
        <strain evidence="12">IMI 355082</strain>
    </source>
</reference>
<evidence type="ECO:0000256" key="2">
    <source>
        <dbReference type="ARBA" id="ARBA00006285"/>
    </source>
</evidence>
<dbReference type="InterPro" id="IPR029018">
    <property type="entry name" value="Hex-like_dom2"/>
</dbReference>
<evidence type="ECO:0000256" key="3">
    <source>
        <dbReference type="ARBA" id="ARBA00022729"/>
    </source>
</evidence>
<dbReference type="GO" id="GO:0016020">
    <property type="term" value="C:membrane"/>
    <property type="evidence" value="ECO:0007669"/>
    <property type="project" value="TreeGrafter"/>
</dbReference>
<evidence type="ECO:0000256" key="6">
    <source>
        <dbReference type="ARBA" id="ARBA00023295"/>
    </source>
</evidence>
<keyword evidence="12" id="KW-0413">Isomerase</keyword>
<protein>
    <recommendedName>
        <fullName evidence="7">Beta-hexosaminidase</fullName>
        <ecNumber evidence="7">3.2.1.52</ecNumber>
    </recommendedName>
</protein>
<feature type="domain" description="Beta-hexosaminidase eukaryotic type N-terminal" evidence="11">
    <location>
        <begin position="25"/>
        <end position="166"/>
    </location>
</feature>
<proteinExistence type="inferred from homology"/>
<dbReference type="EMBL" id="JAPEVB010000001">
    <property type="protein sequence ID" value="KAJ4396909.1"/>
    <property type="molecule type" value="Genomic_DNA"/>
</dbReference>
<keyword evidence="6 7" id="KW-0326">Glycosidase</keyword>
<dbReference type="Pfam" id="PF14845">
    <property type="entry name" value="Glycohydro_20b2"/>
    <property type="match status" value="1"/>
</dbReference>
<keyword evidence="3 9" id="KW-0732">Signal</keyword>
<evidence type="ECO:0000313" key="13">
    <source>
        <dbReference type="Proteomes" id="UP001140453"/>
    </source>
</evidence>
<dbReference type="PIRSF" id="PIRSF001093">
    <property type="entry name" value="B-hxosamndse_ab_euk"/>
    <property type="match status" value="1"/>
</dbReference>
<sequence length="585" mass="63611">MDLRVILSILLLAINSAQAQGLGGLWPVPQPGFSSGSTPLFISEDIDVTYNGASLDYTDSDTSSLASSAIVKAGVSRTLESIFTANFVPWMLVPRRQLASYEPSLNGSALVSCLDITLTSSNSTFKPSANDVDESYSLTITEAGVATLSANSTNGVLHGLETFSQLFYQHSSGDAFYLVNAPIEIEDAPIYPWRGILLDTARNFFPVDDIVRTIDGLAYNKLNKLHVHVTDSQSWPLEIPSLPELSAKGAYSNSQVYTADDIAAIQKYGIYRGVDVYFEIDMPGHIGVVGEAFPDLVVAYDAQPYTTYCAEPPCGALKLNNTDVEAFLGTVFDDLLPRIAPYTAYMHTGGDELKAQDYVLDPALGTNDTAVLQPLLQKFIDNQHTRIRNAGLNPMVWEEMVTTWNLTVGSDVVVQSWLGGTAVADLAEAGHKVIDSNYNYYYLDCGRGQWITWGPDVWAEEAPNAFVDWCSPTKSWELIYSHDPAAGLNGTAAKNVLGGELALWSETIDPQNLDSLAWPRAAAAAEILWSGFLDANGQNRSQLDAAPRLNSQRQRLVARGLSASPIQMEWCTMYPNVTGCAQPSS</sequence>
<evidence type="ECO:0000256" key="5">
    <source>
        <dbReference type="ARBA" id="ARBA00023180"/>
    </source>
</evidence>
<keyword evidence="5" id="KW-0325">Glycoprotein</keyword>
<feature type="active site" description="Proton donor" evidence="8">
    <location>
        <position position="352"/>
    </location>
</feature>
<evidence type="ECO:0000256" key="8">
    <source>
        <dbReference type="PIRSR" id="PIRSR001093-1"/>
    </source>
</evidence>
<dbReference type="SUPFAM" id="SSF51445">
    <property type="entry name" value="(Trans)glycosidases"/>
    <property type="match status" value="1"/>
</dbReference>
<keyword evidence="13" id="KW-1185">Reference proteome</keyword>
<dbReference type="Gene3D" id="3.20.20.80">
    <property type="entry name" value="Glycosidases"/>
    <property type="match status" value="1"/>
</dbReference>